<dbReference type="PANTHER" id="PTHR32305:SF15">
    <property type="entry name" value="PROTEIN RHSA-RELATED"/>
    <property type="match status" value="1"/>
</dbReference>
<dbReference type="NCBIfam" id="TIGR03696">
    <property type="entry name" value="Rhs_assc_core"/>
    <property type="match status" value="1"/>
</dbReference>
<sequence>MGCRKFNIFCIRAVVSLLLMLSISAVVKAQVESYQQQLHGRFKKGDTLIIKDEKFKNDAYNWSTINNKLVSDIITFGLYKDSVYQPEKPFKCDLDLKIEYWSQPDQEDPITIDHASLKIDFDTAAAAPFQAEQIYTFKNAYKIKLTINNITSKELGDELPPIFMLKGQVIVDRQYTSKKEEALTMSAFFSVADPGTETNSQMRGLATPMAAPAAPLSDKVNVNWNEVVPGQEYDLEWTYIDEESDNGRFITANRATITDAQLEGMFRNNATRITTSQHNYDITLLHSSKYLLLRVRYVLYVDGFREEHPWTYQVKLAGGDVARVLDISWHLPGFNWQFSASYAEEGKKKEVVSYFDGTLRNRQTVTINNSDKKVVLQENVYDEFGRVAANILPTPIDNDVFKYYPNQNLNGAKGVYTYKDVYNNTTGSCVVKPAPMDISAGASRYYSAQNPFLGKDAFTQYVPDAGGYPLSVTAYTNDNTGRVRVQGGVGETMQPNQDESLNHATKYFYGKPMQWELDRLFGPADAGNASHFLKNMTIDPNGQISISYVNSSGKPVATALSGNAPDNVLPLSSKGLASTTDTRILEPESFVFDPQEMKIKGTTTYLCAVPDHNASIKYRIEKLIKRYRENNVDICSNCYYELKINVFDDCNNKIDANTAAIKIGSTASNCNDEGIVENSFTVDLQKAGEYTVTFELALNPDVITAYTDDFIKRNTNLRVEFFYIMAQLRKTDFSGCFSDCSNCEVNLGTKAVFQQKVNQRLTDNKVEVTKNATELNAWSSGLYDALLATCKASQTNCGSGPCDELRKVMRQDVTPGGQYALFDSYGTALEEEINVLSQSFRKVFPPLPSTYTTYKDAKFMKPDGTETSPYDSLFTLKDLVDNWRDEWADKFVFYHPEYCQLQTCEALATYKKWDAKVQSMCLTAADLPKYVGKTYDPADALWLFSADPFTANTQYQSQIGDLATALNIYSSRETPFAGYGFNSKSLSKYVDYLLYCSDSLSNISTGANTGLIARWNNCTPQAQCRVIDREWALYARYYFQLKEKYYQQIADQRCGTMCKIGRPIEVFSNNCPSATDFAIVADTANCSSSEQSVRIINNGQPIRVTTRVVLGFPYYASRGTAVAVFQPGDRQQKICIYSGAPLNVVTVDTVSCAGYTSSSFPPSVIYDTVSCTPAYTLQIDTLLLSFAKTTGQSAVLSSGAPQSARFVIHLTEPFAPGSIVLFNVTIKTVGKTEVRTVTLTGPNAYAYEYFTGFYSGDPMPTVTINWRKCVSRSPLSCSPLYKNKVSRLERIDSKSYPSNGDSLAIDGKLKVTAMIADNCEANADAWIRQLGSTYPSTTLATLRQKLVAVCKNGGDVAHVNGASAATPVATAEGYRSFKDAMLGVLGATSMKMDCNPWILSSPYPYNVKAQTVEQTIDVSNTSICSRLSALQTEYASQGAGKTFWQYLSGKYGAAMTLTQAELDQLVKSCSNCRYLIASTITLPVFLDGDPQAKGCITGTEYNAAMTALSQEPWNGGLDVNHANYETIVTTYLNHRWGFALGYADYLAFSQKITAEGTTAILCNSPVYKSQDIDPFSCMLDMLDGAVVSGRRRYSEYVDSVRQDFRARYVTVCSGAKSIVNLKAMQQQYHFTLYYYDQAGNLVRTVPPEGVDVLDDQRLNSTTTTIPADFTCNYTGPVQNADLTSSLTALNTTLDSKNTSTIEMWIKGRASGASRVITATTGNKYFITTCLSSTYCYVTIHKLDPVGADVSITNTNDIAVPVSAFPTGSWTHLALQGDFAGGPMSLYVNGELMSNDTKAPFSPCEWEMTAGPSGTTITQDLADLKHLRIYNKELTSGDIYANSLEPCMNVAAGQTALTMWARFNVPANGAPGTVGGPNSNVEVRPMPIAPMHRLTTDYAYTSLNQVVSQKSPDAGTSNFWFDYKGRMVGSQNAKQAKSAKYSYTAYDQLGRIIEVGEVLPVYSVPSPGFMGDLDYSYFLTINNGKPDYVETIYDLSTLPIQYGYQEFLRNRVSRTTHYSYNAQGGLVTDDRLYSYDLLGNVKSTWHNNLKIQYGRTDYNYDLVSGKVNTVLYHPDKDDQFYYGYDYDAENRVIAAKSGIASVSADKWTIANPVTDAAYRYYKHGPLARTELGRNSIQGLDYAYTLQGWLKGINGNFLLPGTEMGKDGNTGSPTANFAKDVAGFSLDYFQGDYKPIGVTGTANPFALQWSAQSGDLAGQNLYNGNISHSVLSLKGINSGTPVGYSYRYDQLNRLRTMRQHALTNAATTWGMAQKVDAYAEDITYDGNGNILTYNRNGTGTTVMDQLTYQYPRDTKGQLTSNRLRYFKDGVAAQVYPGIDVFDQHPAAYVQNATGNAAGDYYQYDEIGNIVKDTTGGISDIQWNVFGKISKITKPGVVIEYFYDASGNRSMKVVTAAGVSTYTIYERDAQGNVLATYEQKTGDANITWKEQYLYGSSRLGSWKPNMKLAGTATKDALWTAINNRDYEIINHLGNVLTTVSDNKVASGGLYDATITSAVDYAPFGMQLVGRKMNGSSYRYGFNGKENDNEIKGEGNQIDYGMRIYDPRIGKFLSTDPLSKQYPHYTPYQFAGNTPIQAIDLDGAEEYHFTYIKDKDGNTQLRYLGKNDIVDRVLVGYRSSHSTYNDAPVPVYENRVNQRQLFTVHTTYDEPIDRYGGLDAKQPQEWKNFDVRTFYNSLEDLSSGKNGHRSLADMLGITVAKYNGAIGPENAALPAGGLGNIKGGSRFRVNIYGEGEAAGFADIAVNPRFANGRALSSTFANGSAEQIIINNSPLFEQELSEIGRLSRSGTTITYSAADSPFFSKLSNFLKDKAQLVSEKSQTMLPGTADEFVQKTVQYKMK</sequence>
<dbReference type="SUPFAM" id="SSF49899">
    <property type="entry name" value="Concanavalin A-like lectins/glucanases"/>
    <property type="match status" value="1"/>
</dbReference>
<name>A0A561PQZ2_9BACT</name>
<dbReference type="Gene3D" id="2.60.120.200">
    <property type="match status" value="1"/>
</dbReference>
<dbReference type="InterPro" id="IPR022385">
    <property type="entry name" value="Rhs_assc_core"/>
</dbReference>
<reference evidence="3 4" key="1">
    <citation type="submission" date="2019-06" db="EMBL/GenBank/DDBJ databases">
        <title>Sorghum-associated microbial communities from plants grown in Nebraska, USA.</title>
        <authorList>
            <person name="Schachtman D."/>
        </authorList>
    </citation>
    <scope>NUCLEOTIDE SEQUENCE [LARGE SCALE GENOMIC DNA]</scope>
    <source>
        <strain evidence="3 4">1209</strain>
    </source>
</reference>
<organism evidence="3 4">
    <name type="scientific">Chitinophaga polysaccharea</name>
    <dbReference type="NCBI Taxonomy" id="1293035"/>
    <lineage>
        <taxon>Bacteria</taxon>
        <taxon>Pseudomonadati</taxon>
        <taxon>Bacteroidota</taxon>
        <taxon>Chitinophagia</taxon>
        <taxon>Chitinophagales</taxon>
        <taxon>Chitinophagaceae</taxon>
        <taxon>Chitinophaga</taxon>
    </lineage>
</organism>
<dbReference type="Pfam" id="PF20041">
    <property type="entry name" value="DUF6443"/>
    <property type="match status" value="1"/>
</dbReference>
<protein>
    <submittedName>
        <fullName evidence="3">RHS repeat-associated protein</fullName>
    </submittedName>
</protein>
<comment type="caution">
    <text evidence="3">The sequence shown here is derived from an EMBL/GenBank/DDBJ whole genome shotgun (WGS) entry which is preliminary data.</text>
</comment>
<evidence type="ECO:0000256" key="1">
    <source>
        <dbReference type="SAM" id="SignalP"/>
    </source>
</evidence>
<dbReference type="Gene3D" id="2.180.10.10">
    <property type="entry name" value="RHS repeat-associated core"/>
    <property type="match status" value="1"/>
</dbReference>
<keyword evidence="1" id="KW-0732">Signal</keyword>
<dbReference type="InterPro" id="IPR013320">
    <property type="entry name" value="ConA-like_dom_sf"/>
</dbReference>
<evidence type="ECO:0000259" key="2">
    <source>
        <dbReference type="Pfam" id="PF20041"/>
    </source>
</evidence>
<keyword evidence="4" id="KW-1185">Reference proteome</keyword>
<dbReference type="OrthoDB" id="2972467at2"/>
<proteinExistence type="predicted"/>
<gene>
    <name evidence="3" type="ORF">FHW36_104211</name>
</gene>
<dbReference type="InterPro" id="IPR045619">
    <property type="entry name" value="DUF6443"/>
</dbReference>
<dbReference type="EMBL" id="VIWO01000004">
    <property type="protein sequence ID" value="TWF40529.1"/>
    <property type="molecule type" value="Genomic_DNA"/>
</dbReference>
<feature type="domain" description="DUF6443" evidence="2">
    <location>
        <begin position="341"/>
        <end position="421"/>
    </location>
</feature>
<evidence type="ECO:0000313" key="4">
    <source>
        <dbReference type="Proteomes" id="UP000320811"/>
    </source>
</evidence>
<dbReference type="Proteomes" id="UP000320811">
    <property type="component" value="Unassembled WGS sequence"/>
</dbReference>
<feature type="signal peptide" evidence="1">
    <location>
        <begin position="1"/>
        <end position="29"/>
    </location>
</feature>
<dbReference type="GO" id="GO:0005975">
    <property type="term" value="P:carbohydrate metabolic process"/>
    <property type="evidence" value="ECO:0007669"/>
    <property type="project" value="UniProtKB-ARBA"/>
</dbReference>
<dbReference type="InterPro" id="IPR050708">
    <property type="entry name" value="T6SS_VgrG/RHS"/>
</dbReference>
<dbReference type="PANTHER" id="PTHR32305">
    <property type="match status" value="1"/>
</dbReference>
<dbReference type="GO" id="GO:0004553">
    <property type="term" value="F:hydrolase activity, hydrolyzing O-glycosyl compounds"/>
    <property type="evidence" value="ECO:0007669"/>
    <property type="project" value="UniProtKB-ARBA"/>
</dbReference>
<accession>A0A561PQZ2</accession>
<feature type="chain" id="PRO_5022176384" evidence="1">
    <location>
        <begin position="30"/>
        <end position="2857"/>
    </location>
</feature>
<evidence type="ECO:0000313" key="3">
    <source>
        <dbReference type="EMBL" id="TWF40529.1"/>
    </source>
</evidence>